<dbReference type="InterPro" id="IPR053134">
    <property type="entry name" value="RNA-dir_DNA_polymerase"/>
</dbReference>
<evidence type="ECO:0000313" key="2">
    <source>
        <dbReference type="EMBL" id="KAA0042220.1"/>
    </source>
</evidence>
<sequence length="299" mass="33733">MVATETVRADKFVRGLKLDLQGFVQAFNPTTYVDAQRLAVDMSLHESVDTSKTVGKGSTSGQKRKAKLQPTIQPQWNLGAIGVFQRHRQEIVEAENTLKELPVCRSCGRSHGRRCLVGNGVWKNTYHYSLGGRARWHSSDSVIDTRELEVSLSSESVVKEYPDVFLNELPRLSPNEEIDFTIELEPDTVPLSRAPYRMVSAKLKWLKVQLHELLDKGYHQMRIKDSDVSKVVFRFRYGHSLQETGVLPTLKNVGENKKYVGKAYVDVYHDVDINVGRIKSGEALSIPCEYDVENASPDA</sequence>
<dbReference type="EMBL" id="SSTD01003357">
    <property type="protein sequence ID" value="TYK26788.1"/>
    <property type="molecule type" value="Genomic_DNA"/>
</dbReference>
<dbReference type="InterPro" id="IPR043502">
    <property type="entry name" value="DNA/RNA_pol_sf"/>
</dbReference>
<protein>
    <submittedName>
        <fullName evidence="3">Gag-protease polyprotein</fullName>
    </submittedName>
</protein>
<keyword evidence="3" id="KW-0378">Hydrolase</keyword>
<dbReference type="SUPFAM" id="SSF56672">
    <property type="entry name" value="DNA/RNA polymerases"/>
    <property type="match status" value="1"/>
</dbReference>
<proteinExistence type="predicted"/>
<organism evidence="3 5">
    <name type="scientific">Cucumis melo var. makuwa</name>
    <name type="common">Oriental melon</name>
    <dbReference type="NCBI Taxonomy" id="1194695"/>
    <lineage>
        <taxon>Eukaryota</taxon>
        <taxon>Viridiplantae</taxon>
        <taxon>Streptophyta</taxon>
        <taxon>Embryophyta</taxon>
        <taxon>Tracheophyta</taxon>
        <taxon>Spermatophyta</taxon>
        <taxon>Magnoliopsida</taxon>
        <taxon>eudicotyledons</taxon>
        <taxon>Gunneridae</taxon>
        <taxon>Pentapetalae</taxon>
        <taxon>rosids</taxon>
        <taxon>fabids</taxon>
        <taxon>Cucurbitales</taxon>
        <taxon>Cucurbitaceae</taxon>
        <taxon>Benincaseae</taxon>
        <taxon>Cucumis</taxon>
    </lineage>
</organism>
<evidence type="ECO:0000256" key="1">
    <source>
        <dbReference type="SAM" id="MobiDB-lite"/>
    </source>
</evidence>
<gene>
    <name evidence="3" type="ORF">E5676_scaffold124G00900</name>
    <name evidence="2" type="ORF">E6C27_scaffold67G007330</name>
</gene>
<feature type="compositionally biased region" description="Polar residues" evidence="1">
    <location>
        <begin position="50"/>
        <end position="61"/>
    </location>
</feature>
<keyword evidence="3" id="KW-0645">Protease</keyword>
<dbReference type="GO" id="GO:0006508">
    <property type="term" value="P:proteolysis"/>
    <property type="evidence" value="ECO:0007669"/>
    <property type="project" value="UniProtKB-KW"/>
</dbReference>
<name>A0A5D3DTD2_CUCMM</name>
<dbReference type="Proteomes" id="UP000321393">
    <property type="component" value="Unassembled WGS sequence"/>
</dbReference>
<dbReference type="GO" id="GO:0008233">
    <property type="term" value="F:peptidase activity"/>
    <property type="evidence" value="ECO:0007669"/>
    <property type="project" value="UniProtKB-KW"/>
</dbReference>
<feature type="region of interest" description="Disordered" evidence="1">
    <location>
        <begin position="49"/>
        <end position="68"/>
    </location>
</feature>
<dbReference type="Proteomes" id="UP000321947">
    <property type="component" value="Unassembled WGS sequence"/>
</dbReference>
<accession>A0A5D3DTD2</accession>
<dbReference type="EMBL" id="SSTE01016227">
    <property type="protein sequence ID" value="KAA0042220.1"/>
    <property type="molecule type" value="Genomic_DNA"/>
</dbReference>
<evidence type="ECO:0000313" key="5">
    <source>
        <dbReference type="Proteomes" id="UP000321947"/>
    </source>
</evidence>
<dbReference type="PANTHER" id="PTHR24559:SF444">
    <property type="entry name" value="REVERSE TRANSCRIPTASE DOMAIN-CONTAINING PROTEIN"/>
    <property type="match status" value="1"/>
</dbReference>
<reference evidence="4 5" key="1">
    <citation type="submission" date="2019-08" db="EMBL/GenBank/DDBJ databases">
        <title>Draft genome sequences of two oriental melons (Cucumis melo L. var makuwa).</title>
        <authorList>
            <person name="Kwon S.-Y."/>
        </authorList>
    </citation>
    <scope>NUCLEOTIDE SEQUENCE [LARGE SCALE GENOMIC DNA]</scope>
    <source>
        <strain evidence="5">cv. Chang Bougi</strain>
        <strain evidence="4">cv. SW 3</strain>
        <tissue evidence="3">Leaf</tissue>
    </source>
</reference>
<dbReference type="PANTHER" id="PTHR24559">
    <property type="entry name" value="TRANSPOSON TY3-I GAG-POL POLYPROTEIN"/>
    <property type="match status" value="1"/>
</dbReference>
<comment type="caution">
    <text evidence="3">The sequence shown here is derived from an EMBL/GenBank/DDBJ whole genome shotgun (WGS) entry which is preliminary data.</text>
</comment>
<evidence type="ECO:0000313" key="3">
    <source>
        <dbReference type="EMBL" id="TYK26788.1"/>
    </source>
</evidence>
<evidence type="ECO:0000313" key="4">
    <source>
        <dbReference type="Proteomes" id="UP000321393"/>
    </source>
</evidence>
<dbReference type="AlphaFoldDB" id="A0A5D3DTD2"/>